<accession>A0A2T1GLF6</accession>
<feature type="transmembrane region" description="Helical" evidence="1">
    <location>
        <begin position="1170"/>
        <end position="1186"/>
    </location>
</feature>
<feature type="transmembrane region" description="Helical" evidence="1">
    <location>
        <begin position="210"/>
        <end position="229"/>
    </location>
</feature>
<feature type="transmembrane region" description="Helical" evidence="1">
    <location>
        <begin position="1046"/>
        <end position="1064"/>
    </location>
</feature>
<feature type="transmembrane region" description="Helical" evidence="1">
    <location>
        <begin position="894"/>
        <end position="912"/>
    </location>
</feature>
<feature type="transmembrane region" description="Helical" evidence="1">
    <location>
        <begin position="613"/>
        <end position="630"/>
    </location>
</feature>
<protein>
    <recommendedName>
        <fullName evidence="4">DUF2157 domain-containing protein</fullName>
    </recommendedName>
</protein>
<dbReference type="Proteomes" id="UP000238937">
    <property type="component" value="Unassembled WGS sequence"/>
</dbReference>
<feature type="transmembrane region" description="Helical" evidence="1">
    <location>
        <begin position="786"/>
        <end position="804"/>
    </location>
</feature>
<evidence type="ECO:0000313" key="2">
    <source>
        <dbReference type="EMBL" id="PSB58699.1"/>
    </source>
</evidence>
<feature type="transmembrane region" description="Helical" evidence="1">
    <location>
        <begin position="259"/>
        <end position="276"/>
    </location>
</feature>
<feature type="transmembrane region" description="Helical" evidence="1">
    <location>
        <begin position="669"/>
        <end position="685"/>
    </location>
</feature>
<comment type="caution">
    <text evidence="2">The sequence shown here is derived from an EMBL/GenBank/DDBJ whole genome shotgun (WGS) entry which is preliminary data.</text>
</comment>
<keyword evidence="1" id="KW-1133">Transmembrane helix</keyword>
<feature type="transmembrane region" description="Helical" evidence="1">
    <location>
        <begin position="513"/>
        <end position="532"/>
    </location>
</feature>
<feature type="transmembrane region" description="Helical" evidence="1">
    <location>
        <begin position="361"/>
        <end position="377"/>
    </location>
</feature>
<keyword evidence="1" id="KW-0472">Membrane</keyword>
<proteinExistence type="predicted"/>
<feature type="transmembrane region" description="Helical" evidence="1">
    <location>
        <begin position="330"/>
        <end position="349"/>
    </location>
</feature>
<organism evidence="2 3">
    <name type="scientific">Chamaesiphon polymorphus CCALA 037</name>
    <dbReference type="NCBI Taxonomy" id="2107692"/>
    <lineage>
        <taxon>Bacteria</taxon>
        <taxon>Bacillati</taxon>
        <taxon>Cyanobacteriota</taxon>
        <taxon>Cyanophyceae</taxon>
        <taxon>Gomontiellales</taxon>
        <taxon>Chamaesiphonaceae</taxon>
        <taxon>Chamaesiphon</taxon>
    </lineage>
</organism>
<feature type="transmembrane region" description="Helical" evidence="1">
    <location>
        <begin position="123"/>
        <end position="143"/>
    </location>
</feature>
<feature type="transmembrane region" description="Helical" evidence="1">
    <location>
        <begin position="642"/>
        <end position="663"/>
    </location>
</feature>
<evidence type="ECO:0008006" key="4">
    <source>
        <dbReference type="Google" id="ProtNLM"/>
    </source>
</evidence>
<feature type="transmembrane region" description="Helical" evidence="1">
    <location>
        <begin position="96"/>
        <end position="117"/>
    </location>
</feature>
<feature type="transmembrane region" description="Helical" evidence="1">
    <location>
        <begin position="155"/>
        <end position="171"/>
    </location>
</feature>
<dbReference type="OrthoDB" id="472871at2"/>
<gene>
    <name evidence="2" type="ORF">C7B77_03705</name>
</gene>
<feature type="transmembrane region" description="Helical" evidence="1">
    <location>
        <begin position="584"/>
        <end position="607"/>
    </location>
</feature>
<sequence>MPQPPAKSIWLELQIDPDNPELLAILDRLARSQMLDRSQILNIAQACLSEELPVVQSSKIAPIAPPEVLEPQIVAPIPSSVRTVWQNLKDELSVRWLLFLGVFLVILSSGVLAATQWSRFPAWGQYGLLWLYTIAFWAVGSWARKQEGLRLTANTLQLVTLLLMPVNFWAIDSFGLWQQPLGLVTAIVAGIGLLGVTYLKHQQQRGRADFRQSGLLLATYTIVSCLHLGWQIPYWSAIAIYIGAIGVAIVLQKIRQIEGGALTIYGVGILLLRGLVVVHLPLYTFGLAIGIVGWLFTQWGLQKHRRFARMMRSSHAASLRTERYRSTLRNLARLYQQIGVSLLGLGWLFGMGDLLSAPKNSSWQAVAVSVLTLIWLWQRLRDRQQYREVNALFFVGLQTYILSSFLWSPLATGAIFAKVLPFLLLVFGQNYIVAGSLLIFPYLLLWVWLTDWFWKQGWHLLSRRGEVLILGTGALVPLFNLTNPLSLLLDLAISTAILLQLTLRYLPTRSSYIYITHLTGLATIFAALAYRWDWWIAIARNFVTVPAQKAQLLDLAVLAISASVLTAIELWLSARSVRRETDGWLRSSWHMGLGLAIFAYSCFALFARFPVAGGIWPLWWLLVPISLTYIATRQPPVQPWQLAAQTPAAWYATLGMGMGVSLTIDRPEWRSILLAASVGLMFPIVKRLKQTLPAAIHIGWGLGLGISLLAGQILVNYWLIIGSLTCALQWFVSPKLTRIYAVASDRWAIGLTGVGLSIGSLEYAYNVGIDLDPGTLVRATTPIFENTHLITLLATGILAIAIRSRSRWQDSLMPQWVWFWSLAWTGQIALAAVVQLLGGNTLSLATANILAAFPVWSWLTVTERRLPQQLAVPGAKLLPCLLAGWGLLLRLPYFNAYTGLLTIVAGVAFILASRQNVRAIGYLGILLITLGCYELITHYLLQAPPGGNLADAFTVYGFVTALLALGYRISVWWQQRQGRDLWWNFPLKHLKNVAHIHWAVASTWKIAAATMPAVPIPQLTLLHLFISVLLGGYALIQARERDGGDWWIYVGLAELLGVGVYARSIFQNLGIVDEGLILIACLMGLLILLAPWRQWGWDDRPWRQVALILPLSRVVFEWDRISLLNLAILAVFYAGVARRQRQFGWAYLSLVFINWAGMRALALYQLTSPLWYATLIGISILIAVQWDPYWHNSKQNRHYGRILGSGTIAITAILWHQPWLPICIGLAIAILGIVLRVRAWLYVGTIAFILTNCYQLLLLITEYPVTKWAIGLLAGITIITLAANFERRKEQIERALQHWLDRLQEWE</sequence>
<feature type="transmembrane region" description="Helical" evidence="1">
    <location>
        <begin position="953"/>
        <end position="973"/>
    </location>
</feature>
<reference evidence="2 3" key="1">
    <citation type="submission" date="2018-03" db="EMBL/GenBank/DDBJ databases">
        <title>The ancient ancestry and fast evolution of plastids.</title>
        <authorList>
            <person name="Moore K.R."/>
            <person name="Magnabosco C."/>
            <person name="Momper L."/>
            <person name="Gold D.A."/>
            <person name="Bosak T."/>
            <person name="Fournier G.P."/>
        </authorList>
    </citation>
    <scope>NUCLEOTIDE SEQUENCE [LARGE SCALE GENOMIC DNA]</scope>
    <source>
        <strain evidence="2 3">CCALA 037</strain>
    </source>
</reference>
<keyword evidence="3" id="KW-1185">Reference proteome</keyword>
<feature type="transmembrane region" description="Helical" evidence="1">
    <location>
        <begin position="282"/>
        <end position="301"/>
    </location>
</feature>
<feature type="transmembrane region" description="Helical" evidence="1">
    <location>
        <begin position="422"/>
        <end position="449"/>
    </location>
</feature>
<keyword evidence="1" id="KW-0812">Transmembrane</keyword>
<feature type="transmembrane region" description="Helical" evidence="1">
    <location>
        <begin position="1014"/>
        <end position="1034"/>
    </location>
</feature>
<feature type="transmembrane region" description="Helical" evidence="1">
    <location>
        <begin position="177"/>
        <end position="198"/>
    </location>
</feature>
<feature type="transmembrane region" description="Helical" evidence="1">
    <location>
        <begin position="1115"/>
        <end position="1136"/>
    </location>
</feature>
<feature type="transmembrane region" description="Helical" evidence="1">
    <location>
        <begin position="1076"/>
        <end position="1095"/>
    </location>
</feature>
<feature type="transmembrane region" description="Helical" evidence="1">
    <location>
        <begin position="692"/>
        <end position="711"/>
    </location>
</feature>
<feature type="transmembrane region" description="Helical" evidence="1">
    <location>
        <begin position="461"/>
        <end position="479"/>
    </location>
</feature>
<feature type="transmembrane region" description="Helical" evidence="1">
    <location>
        <begin position="235"/>
        <end position="252"/>
    </location>
</feature>
<dbReference type="RefSeq" id="WP_106300446.1">
    <property type="nucleotide sequence ID" value="NZ_PVWO01000026.1"/>
</dbReference>
<evidence type="ECO:0000256" key="1">
    <source>
        <dbReference type="SAM" id="Phobius"/>
    </source>
</evidence>
<feature type="transmembrane region" description="Helical" evidence="1">
    <location>
        <begin position="1219"/>
        <end position="1235"/>
    </location>
</feature>
<feature type="transmembrane region" description="Helical" evidence="1">
    <location>
        <begin position="816"/>
        <end position="836"/>
    </location>
</feature>
<feature type="transmembrane region" description="Helical" evidence="1">
    <location>
        <begin position="552"/>
        <end position="572"/>
    </location>
</feature>
<feature type="transmembrane region" description="Helical" evidence="1">
    <location>
        <begin position="1266"/>
        <end position="1285"/>
    </location>
</feature>
<feature type="transmembrane region" description="Helical" evidence="1">
    <location>
        <begin position="748"/>
        <end position="766"/>
    </location>
</feature>
<evidence type="ECO:0000313" key="3">
    <source>
        <dbReference type="Proteomes" id="UP000238937"/>
    </source>
</evidence>
<name>A0A2T1GLF6_9CYAN</name>
<dbReference type="EMBL" id="PVWO01000026">
    <property type="protein sequence ID" value="PSB58699.1"/>
    <property type="molecule type" value="Genomic_DNA"/>
</dbReference>
<feature type="transmembrane region" description="Helical" evidence="1">
    <location>
        <begin position="389"/>
        <end position="410"/>
    </location>
</feature>
<feature type="transmembrane region" description="Helical" evidence="1">
    <location>
        <begin position="1240"/>
        <end position="1260"/>
    </location>
</feature>
<feature type="transmembrane region" description="Helical" evidence="1">
    <location>
        <begin position="919"/>
        <end position="941"/>
    </location>
</feature>